<keyword evidence="1" id="KW-1133">Transmembrane helix</keyword>
<evidence type="ECO:0000313" key="2">
    <source>
        <dbReference type="EMBL" id="MEQ2190701.1"/>
    </source>
</evidence>
<dbReference type="Proteomes" id="UP001434883">
    <property type="component" value="Unassembled WGS sequence"/>
</dbReference>
<protein>
    <submittedName>
        <fullName evidence="2">Sodium/hydrogen exchanger 9</fullName>
    </submittedName>
</protein>
<reference evidence="2 3" key="1">
    <citation type="submission" date="2021-06" db="EMBL/GenBank/DDBJ databases">
        <authorList>
            <person name="Palmer J.M."/>
        </authorList>
    </citation>
    <scope>NUCLEOTIDE SEQUENCE [LARGE SCALE GENOMIC DNA]</scope>
    <source>
        <strain evidence="2 3">XC_2019</strain>
        <tissue evidence="2">Muscle</tissue>
    </source>
</reference>
<comment type="caution">
    <text evidence="2">The sequence shown here is derived from an EMBL/GenBank/DDBJ whole genome shotgun (WGS) entry which is preliminary data.</text>
</comment>
<proteinExistence type="predicted"/>
<keyword evidence="1" id="KW-0812">Transmembrane</keyword>
<organism evidence="2 3">
    <name type="scientific">Xenoophorus captivus</name>
    <dbReference type="NCBI Taxonomy" id="1517983"/>
    <lineage>
        <taxon>Eukaryota</taxon>
        <taxon>Metazoa</taxon>
        <taxon>Chordata</taxon>
        <taxon>Craniata</taxon>
        <taxon>Vertebrata</taxon>
        <taxon>Euteleostomi</taxon>
        <taxon>Actinopterygii</taxon>
        <taxon>Neopterygii</taxon>
        <taxon>Teleostei</taxon>
        <taxon>Neoteleostei</taxon>
        <taxon>Acanthomorphata</taxon>
        <taxon>Ovalentaria</taxon>
        <taxon>Atherinomorphae</taxon>
        <taxon>Cyprinodontiformes</taxon>
        <taxon>Goodeidae</taxon>
        <taxon>Xenoophorus</taxon>
    </lineage>
</organism>
<feature type="non-terminal residue" evidence="2">
    <location>
        <position position="59"/>
    </location>
</feature>
<evidence type="ECO:0000313" key="3">
    <source>
        <dbReference type="Proteomes" id="UP001434883"/>
    </source>
</evidence>
<name>A0ABV0Q5B6_9TELE</name>
<keyword evidence="3" id="KW-1185">Reference proteome</keyword>
<accession>A0ABV0Q5B6</accession>
<dbReference type="EMBL" id="JAHRIN010000169">
    <property type="protein sequence ID" value="MEQ2190701.1"/>
    <property type="molecule type" value="Genomic_DNA"/>
</dbReference>
<sequence>MGYVWFTFSHHVFRALFIFGAFLSIFISRACNIYPLSFLINLGRTNKISHTFQHFMVFA</sequence>
<keyword evidence="1" id="KW-0472">Membrane</keyword>
<evidence type="ECO:0000256" key="1">
    <source>
        <dbReference type="SAM" id="Phobius"/>
    </source>
</evidence>
<gene>
    <name evidence="2" type="primary">SLC9A9</name>
    <name evidence="2" type="ORF">XENOCAPTIV_006422</name>
</gene>
<feature type="transmembrane region" description="Helical" evidence="1">
    <location>
        <begin position="12"/>
        <end position="34"/>
    </location>
</feature>